<dbReference type="InterPro" id="IPR057770">
    <property type="entry name" value="YscD/Y4YQ_C"/>
</dbReference>
<feature type="transmembrane region" description="Helical" evidence="1">
    <location>
        <begin position="160"/>
        <end position="183"/>
    </location>
</feature>
<feature type="domain" description="YscD/Y4YQ C-terminal" evidence="4">
    <location>
        <begin position="304"/>
        <end position="356"/>
    </location>
</feature>
<feature type="domain" description="YscD cytoplasmic" evidence="2">
    <location>
        <begin position="55"/>
        <end position="145"/>
    </location>
</feature>
<organism evidence="5 6">
    <name type="scientific">Mesorhizobium album</name>
    <dbReference type="NCBI Taxonomy" id="3072314"/>
    <lineage>
        <taxon>Bacteria</taxon>
        <taxon>Pseudomonadati</taxon>
        <taxon>Pseudomonadota</taxon>
        <taxon>Alphaproteobacteria</taxon>
        <taxon>Hyphomicrobiales</taxon>
        <taxon>Phyllobacteriaceae</taxon>
        <taxon>Mesorhizobium</taxon>
    </lineage>
</organism>
<name>A0ABU4XUZ4_9HYPH</name>
<dbReference type="Gene3D" id="2.60.200.20">
    <property type="match status" value="1"/>
</dbReference>
<accession>A0ABU4XUZ4</accession>
<evidence type="ECO:0000313" key="6">
    <source>
        <dbReference type="Proteomes" id="UP001287059"/>
    </source>
</evidence>
<proteinExistence type="predicted"/>
<dbReference type="Pfam" id="PF23893">
    <property type="entry name" value="Y4YQ_C"/>
    <property type="match status" value="1"/>
</dbReference>
<feature type="domain" description="YscD-like Bon-like" evidence="3">
    <location>
        <begin position="232"/>
        <end position="293"/>
    </location>
</feature>
<dbReference type="InterPro" id="IPR032030">
    <property type="entry name" value="YscD_cytoplasmic_dom"/>
</dbReference>
<keyword evidence="1" id="KW-0472">Membrane</keyword>
<gene>
    <name evidence="5" type="ORF">RFN28_03070</name>
</gene>
<keyword evidence="1" id="KW-0812">Transmembrane</keyword>
<dbReference type="RefSeq" id="WP_320285897.1">
    <property type="nucleotide sequence ID" value="NZ_JAVIIW010000002.1"/>
</dbReference>
<evidence type="ECO:0000259" key="2">
    <source>
        <dbReference type="Pfam" id="PF16697"/>
    </source>
</evidence>
<dbReference type="InterPro" id="IPR008984">
    <property type="entry name" value="SMAD_FHA_dom_sf"/>
</dbReference>
<dbReference type="Proteomes" id="UP001287059">
    <property type="component" value="Unassembled WGS sequence"/>
</dbReference>
<dbReference type="CDD" id="cd00060">
    <property type="entry name" value="FHA"/>
    <property type="match status" value="1"/>
</dbReference>
<comment type="caution">
    <text evidence="5">The sequence shown here is derived from an EMBL/GenBank/DDBJ whole genome shotgun (WGS) entry which is preliminary data.</text>
</comment>
<dbReference type="Pfam" id="PF21934">
    <property type="entry name" value="Yop-YscD_ppl_3rd"/>
    <property type="match status" value="1"/>
</dbReference>
<sequence>MNAVIRQHLKSSSAGRWSGMTASPIGRYLDAAPGRRLRSIISPSPATAQSIALSVTHGFHAGAELSLVGPLYTIGSSTESDVVLRDAGIAPIHARLRRKGSQFEIEAIGGDVALAAGEIIREGQGSRCRLPLVIGIGDARIRLVNPEQPSSRWLIGNRPMLVAGSVLFAVFAVSVAANGFSLAKSDFSLAKSDIGAQTSSRGDQPVRMAFAGERDQDVLDDSSPAQIQTVAEAESQLKQRLDQSGIATVTVQRSPGRLVVSGMIPSDKSNAWTETQSWFDQAFGARVPLVSNVMIGNAPQAPRLTLQAIWYGERPYVIAADGARYHEGAFTDDGWTVKHIGDTELLLTKGGATVALKYP</sequence>
<reference evidence="5 6" key="1">
    <citation type="submission" date="2023-08" db="EMBL/GenBank/DDBJ databases">
        <title>Implementing the SeqCode for naming new Mesorhizobium species isolated from Vachellia karroo root nodules.</title>
        <authorList>
            <person name="Van Lill M."/>
        </authorList>
    </citation>
    <scope>NUCLEOTIDE SEQUENCE [LARGE SCALE GENOMIC DNA]</scope>
    <source>
        <strain evidence="5 6">VK24D</strain>
    </source>
</reference>
<evidence type="ECO:0000256" key="1">
    <source>
        <dbReference type="SAM" id="Phobius"/>
    </source>
</evidence>
<protein>
    <submittedName>
        <fullName evidence="5">EscD/YscD/HrpQ family type III secretion system periplasmic domain-containing protein</fullName>
    </submittedName>
</protein>
<evidence type="ECO:0000313" key="5">
    <source>
        <dbReference type="EMBL" id="MDX8477459.1"/>
    </source>
</evidence>
<keyword evidence="1" id="KW-1133">Transmembrane helix</keyword>
<evidence type="ECO:0000259" key="4">
    <source>
        <dbReference type="Pfam" id="PF23893"/>
    </source>
</evidence>
<dbReference type="EMBL" id="JAVIIW010000002">
    <property type="protein sequence ID" value="MDX8477459.1"/>
    <property type="molecule type" value="Genomic_DNA"/>
</dbReference>
<dbReference type="InterPro" id="IPR053946">
    <property type="entry name" value="YscD_ppl_3rd"/>
</dbReference>
<evidence type="ECO:0000259" key="3">
    <source>
        <dbReference type="Pfam" id="PF21934"/>
    </source>
</evidence>
<dbReference type="SUPFAM" id="SSF49879">
    <property type="entry name" value="SMAD/FHA domain"/>
    <property type="match status" value="1"/>
</dbReference>
<dbReference type="Pfam" id="PF16697">
    <property type="entry name" value="Yop-YscD_cpl"/>
    <property type="match status" value="1"/>
</dbReference>
<keyword evidence="6" id="KW-1185">Reference proteome</keyword>